<comment type="caution">
    <text evidence="5">The sequence shown here is derived from an EMBL/GenBank/DDBJ whole genome shotgun (WGS) entry which is preliminary data.</text>
</comment>
<evidence type="ECO:0000256" key="2">
    <source>
        <dbReference type="ARBA" id="ARBA00008778"/>
    </source>
</evidence>
<dbReference type="EMBL" id="PYSW02000059">
    <property type="protein sequence ID" value="KAG2373174.1"/>
    <property type="molecule type" value="Genomic_DNA"/>
</dbReference>
<sequence>MSDDVIARLFNHFDNNTNINGNNNNNNTNNAYSNVNNKLSALQTNTYLPLPNGHGWTSPVPSRLSSRQQMNMEVLKRKDKYINTIHTVYDHVVLYKYNKSEWEKLDVEGAMFIVERTEPKSPKYRIVVMNRKSATDFHQDITKDLELEVHHPFVFYKTKNMIRGIWFYKPLQCIEFNDLIVSFKEKAYGKTKENKSTSSPPVLHTSISPSDGAASSILKSMLGIGINGSSSTHNHHQLQSDFTLDHSSSATFIYKNPQGQAHDEHATNLAQSAAKRFENQQFESKESFISNLLFVLAEDEKFQDLCYEQYCKIHNKAQQKQR</sequence>
<dbReference type="GO" id="GO:0006397">
    <property type="term" value="P:mRNA processing"/>
    <property type="evidence" value="ECO:0007669"/>
    <property type="project" value="UniProtKB-KW"/>
</dbReference>
<dbReference type="GO" id="GO:0031087">
    <property type="term" value="P:deadenylation-independent decapping of nuclear-transcribed mRNA"/>
    <property type="evidence" value="ECO:0007669"/>
    <property type="project" value="TreeGrafter"/>
</dbReference>
<keyword evidence="4" id="KW-0507">mRNA processing</keyword>
<dbReference type="CDD" id="cd09804">
    <property type="entry name" value="Dcp1"/>
    <property type="match status" value="1"/>
</dbReference>
<dbReference type="PANTHER" id="PTHR16290:SF0">
    <property type="entry name" value="DECAPPING PROTEIN 1, ISOFORM A"/>
    <property type="match status" value="1"/>
</dbReference>
<dbReference type="InterPro" id="IPR011993">
    <property type="entry name" value="PH-like_dom_sf"/>
</dbReference>
<dbReference type="PANTHER" id="PTHR16290">
    <property type="entry name" value="TRANSCRIPTION FACTOR SMIF DECAPPING ENZYME DCP1"/>
    <property type="match status" value="1"/>
</dbReference>
<evidence type="ECO:0000256" key="1">
    <source>
        <dbReference type="ARBA" id="ARBA00004496"/>
    </source>
</evidence>
<comment type="similarity">
    <text evidence="2">Belongs to the DCP1 family.</text>
</comment>
<dbReference type="AlphaFoldDB" id="A0AA88KDR5"/>
<dbReference type="Proteomes" id="UP000816034">
    <property type="component" value="Unassembled WGS sequence"/>
</dbReference>
<keyword evidence="6" id="KW-1185">Reference proteome</keyword>
<keyword evidence="3" id="KW-0963">Cytoplasm</keyword>
<dbReference type="SUPFAM" id="SSF50729">
    <property type="entry name" value="PH domain-like"/>
    <property type="match status" value="1"/>
</dbReference>
<protein>
    <submittedName>
        <fullName evidence="5">Uncharacterized protein</fullName>
    </submittedName>
</protein>
<proteinExistence type="inferred from homology"/>
<evidence type="ECO:0000256" key="4">
    <source>
        <dbReference type="ARBA" id="ARBA00022664"/>
    </source>
</evidence>
<dbReference type="GO" id="GO:0000932">
    <property type="term" value="C:P-body"/>
    <property type="evidence" value="ECO:0007669"/>
    <property type="project" value="TreeGrafter"/>
</dbReference>
<dbReference type="RefSeq" id="XP_044542348.1">
    <property type="nucleotide sequence ID" value="XM_044688579.1"/>
</dbReference>
<comment type="subcellular location">
    <subcellularLocation>
        <location evidence="1">Cytoplasm</location>
    </subcellularLocation>
</comment>
<name>A0AA88KDR5_NAELO</name>
<dbReference type="Gene3D" id="2.30.29.30">
    <property type="entry name" value="Pleckstrin-homology domain (PH domain)/Phosphotyrosine-binding domain (PTB)"/>
    <property type="match status" value="1"/>
</dbReference>
<dbReference type="Pfam" id="PF06058">
    <property type="entry name" value="DCP1"/>
    <property type="match status" value="1"/>
</dbReference>
<dbReference type="GO" id="GO:0008047">
    <property type="term" value="F:enzyme activator activity"/>
    <property type="evidence" value="ECO:0007669"/>
    <property type="project" value="InterPro"/>
</dbReference>
<dbReference type="GO" id="GO:0003729">
    <property type="term" value="F:mRNA binding"/>
    <property type="evidence" value="ECO:0007669"/>
    <property type="project" value="TreeGrafter"/>
</dbReference>
<reference evidence="5 6" key="1">
    <citation type="journal article" date="2018" name="BMC Genomics">
        <title>The genome of Naegleria lovaniensis, the basis for a comparative approach to unravel pathogenicity factors of the human pathogenic amoeba N. fowleri.</title>
        <authorList>
            <person name="Liechti N."/>
            <person name="Schurch N."/>
            <person name="Bruggmann R."/>
            <person name="Wittwer M."/>
        </authorList>
    </citation>
    <scope>NUCLEOTIDE SEQUENCE [LARGE SCALE GENOMIC DNA]</scope>
    <source>
        <strain evidence="5 6">ATCC 30569</strain>
    </source>
</reference>
<evidence type="ECO:0000256" key="3">
    <source>
        <dbReference type="ARBA" id="ARBA00022490"/>
    </source>
</evidence>
<organism evidence="5 6">
    <name type="scientific">Naegleria lovaniensis</name>
    <name type="common">Amoeba</name>
    <dbReference type="NCBI Taxonomy" id="51637"/>
    <lineage>
        <taxon>Eukaryota</taxon>
        <taxon>Discoba</taxon>
        <taxon>Heterolobosea</taxon>
        <taxon>Tetramitia</taxon>
        <taxon>Eutetramitia</taxon>
        <taxon>Vahlkampfiidae</taxon>
        <taxon>Naegleria</taxon>
    </lineage>
</organism>
<dbReference type="GeneID" id="68105230"/>
<dbReference type="InterPro" id="IPR010334">
    <property type="entry name" value="Dcp1"/>
</dbReference>
<gene>
    <name evidence="5" type="ORF">C9374_012776</name>
</gene>
<dbReference type="GO" id="GO:0000290">
    <property type="term" value="P:deadenylation-dependent decapping of nuclear-transcribed mRNA"/>
    <property type="evidence" value="ECO:0007669"/>
    <property type="project" value="InterPro"/>
</dbReference>
<evidence type="ECO:0000313" key="6">
    <source>
        <dbReference type="Proteomes" id="UP000816034"/>
    </source>
</evidence>
<accession>A0AA88KDR5</accession>
<evidence type="ECO:0000313" key="5">
    <source>
        <dbReference type="EMBL" id="KAG2373174.1"/>
    </source>
</evidence>